<dbReference type="GO" id="GO:0045505">
    <property type="term" value="F:dynein intermediate chain binding"/>
    <property type="evidence" value="ECO:0007669"/>
    <property type="project" value="InterPro"/>
</dbReference>
<evidence type="ECO:0000256" key="12">
    <source>
        <dbReference type="ARBA" id="ARBA00023273"/>
    </source>
</evidence>
<evidence type="ECO:0000256" key="5">
    <source>
        <dbReference type="ARBA" id="ARBA00022741"/>
    </source>
</evidence>
<dbReference type="FunFam" id="3.40.50.300:FF:002141">
    <property type="entry name" value="Dynein heavy chain"/>
    <property type="match status" value="1"/>
</dbReference>
<dbReference type="InterPro" id="IPR041589">
    <property type="entry name" value="DNAH3_AAA_lid_1"/>
</dbReference>
<keyword evidence="4" id="KW-0493">Microtubule</keyword>
<dbReference type="GO" id="GO:0030286">
    <property type="term" value="C:dynein complex"/>
    <property type="evidence" value="ECO:0007669"/>
    <property type="project" value="UniProtKB-KW"/>
</dbReference>
<dbReference type="Pfam" id="PF12777">
    <property type="entry name" value="MT"/>
    <property type="match status" value="1"/>
</dbReference>
<keyword evidence="3" id="KW-0963">Cytoplasm</keyword>
<dbReference type="Pfam" id="PF12775">
    <property type="entry name" value="AAA_7"/>
    <property type="match status" value="1"/>
</dbReference>
<dbReference type="FunFam" id="3.40.50.300:FF:005585">
    <property type="entry name" value="Predicted protein"/>
    <property type="match status" value="1"/>
</dbReference>
<dbReference type="InterPro" id="IPR027417">
    <property type="entry name" value="P-loop_NTPase"/>
</dbReference>
<protein>
    <submittedName>
        <fullName evidence="15">Dynein heavy chain 3, axonemal</fullName>
    </submittedName>
</protein>
<dbReference type="EMBL" id="SRLO01000007">
    <property type="protein sequence ID" value="TNN88162.1"/>
    <property type="molecule type" value="Genomic_DNA"/>
</dbReference>
<proteinExistence type="inferred from homology"/>
<evidence type="ECO:0000256" key="3">
    <source>
        <dbReference type="ARBA" id="ARBA00022490"/>
    </source>
</evidence>
<dbReference type="Gene3D" id="1.20.920.20">
    <property type="match status" value="1"/>
</dbReference>
<dbReference type="InterPro" id="IPR003593">
    <property type="entry name" value="AAA+_ATPase"/>
</dbReference>
<dbReference type="FunFam" id="1.10.8.710:FF:000004">
    <property type="entry name" value="Dynein axonemal heavy chain 6"/>
    <property type="match status" value="1"/>
</dbReference>
<dbReference type="FunFam" id="3.40.50.300:FF:000063">
    <property type="entry name" value="dynein heavy chain 6, axonemal"/>
    <property type="match status" value="1"/>
</dbReference>
<dbReference type="Gene3D" id="1.10.8.1220">
    <property type="match status" value="1"/>
</dbReference>
<dbReference type="Gene3D" id="3.40.50.300">
    <property type="entry name" value="P-loop containing nucleotide triphosphate hydrolases"/>
    <property type="match status" value="4"/>
</dbReference>
<dbReference type="GO" id="GO:0005874">
    <property type="term" value="C:microtubule"/>
    <property type="evidence" value="ECO:0007669"/>
    <property type="project" value="UniProtKB-KW"/>
</dbReference>
<dbReference type="Gene3D" id="1.10.8.710">
    <property type="match status" value="1"/>
</dbReference>
<evidence type="ECO:0000256" key="1">
    <source>
        <dbReference type="ARBA" id="ARBA00004430"/>
    </source>
</evidence>
<comment type="subcellular location">
    <subcellularLocation>
        <location evidence="1">Cytoplasm</location>
        <location evidence="1">Cytoskeleton</location>
        <location evidence="1">Cilium axoneme</location>
    </subcellularLocation>
</comment>
<keyword evidence="8 13" id="KW-0175">Coiled coil</keyword>
<dbReference type="FunFam" id="1.10.8.1220:FF:000001">
    <property type="entry name" value="Dynein axonemal heavy chain 5"/>
    <property type="match status" value="1"/>
</dbReference>
<feature type="coiled-coil region" evidence="13">
    <location>
        <begin position="441"/>
        <end position="510"/>
    </location>
</feature>
<dbReference type="FunFam" id="3.40.50.300:FF:001112">
    <property type="entry name" value="Dynein heavy chain 12, axonemal"/>
    <property type="match status" value="1"/>
</dbReference>
<dbReference type="GO" id="GO:0005524">
    <property type="term" value="F:ATP binding"/>
    <property type="evidence" value="ECO:0007669"/>
    <property type="project" value="UniProtKB-KW"/>
</dbReference>
<dbReference type="FunFam" id="1.20.920.30:FF:000002">
    <property type="entry name" value="Dynein axonemal heavy chain 3"/>
    <property type="match status" value="1"/>
</dbReference>
<dbReference type="InterPro" id="IPR035699">
    <property type="entry name" value="AAA_6"/>
</dbReference>
<evidence type="ECO:0000256" key="11">
    <source>
        <dbReference type="ARBA" id="ARBA00023212"/>
    </source>
</evidence>
<feature type="domain" description="AAA+ ATPase" evidence="14">
    <location>
        <begin position="1495"/>
        <end position="1642"/>
    </location>
</feature>
<comment type="caution">
    <text evidence="15">The sequence shown here is derived from an EMBL/GenBank/DDBJ whole genome shotgun (WGS) entry which is preliminary data.</text>
</comment>
<dbReference type="PANTHER" id="PTHR22878:SF71">
    <property type="entry name" value="DYNEIN, AXONEMAL, HEAVY CHAIN 3"/>
    <property type="match status" value="1"/>
</dbReference>
<keyword evidence="16" id="KW-1185">Reference proteome</keyword>
<dbReference type="InterPro" id="IPR042222">
    <property type="entry name" value="Dynein_2_N"/>
</dbReference>
<dbReference type="GO" id="GO:0005930">
    <property type="term" value="C:axoneme"/>
    <property type="evidence" value="ECO:0007669"/>
    <property type="project" value="UniProtKB-SubCell"/>
</dbReference>
<evidence type="ECO:0000256" key="4">
    <source>
        <dbReference type="ARBA" id="ARBA00022701"/>
    </source>
</evidence>
<organism evidence="15 16">
    <name type="scientific">Liparis tanakae</name>
    <name type="common">Tanaka's snailfish</name>
    <dbReference type="NCBI Taxonomy" id="230148"/>
    <lineage>
        <taxon>Eukaryota</taxon>
        <taxon>Metazoa</taxon>
        <taxon>Chordata</taxon>
        <taxon>Craniata</taxon>
        <taxon>Vertebrata</taxon>
        <taxon>Euteleostomi</taxon>
        <taxon>Actinopterygii</taxon>
        <taxon>Neopterygii</taxon>
        <taxon>Teleostei</taxon>
        <taxon>Neoteleostei</taxon>
        <taxon>Acanthomorphata</taxon>
        <taxon>Eupercaria</taxon>
        <taxon>Perciformes</taxon>
        <taxon>Cottioidei</taxon>
        <taxon>Cottales</taxon>
        <taxon>Liparidae</taxon>
        <taxon>Liparis</taxon>
    </lineage>
</organism>
<dbReference type="Gene3D" id="1.20.140.100">
    <property type="entry name" value="Dynein heavy chain, N-terminal domain 2"/>
    <property type="match status" value="1"/>
</dbReference>
<keyword evidence="5" id="KW-0547">Nucleotide-binding</keyword>
<evidence type="ECO:0000256" key="6">
    <source>
        <dbReference type="ARBA" id="ARBA00022840"/>
    </source>
</evidence>
<dbReference type="FunFam" id="3.40.50.300:FF:000223">
    <property type="entry name" value="Dynein heavy chain 3, axonemal"/>
    <property type="match status" value="1"/>
</dbReference>
<sequence length="2964" mass="338129">MEGLQQDVSINPIWKETENKTKTKPCQQMMKIMCLLPPETEDDSKNLKIIRANLEEEVKREYSLSLKQSIVDYILMDPSEHQRLSISSIPTPFPRRVICAPVPWATTYKEVHMWQSQHLFAVTHLMIVLQDFWLERWLPRCALLIETLKDLWLPLSPQSGQDARVRIQEFFSCVAALMSLQLRSLDGNDFGELFDEMKYVKSHMLLVELQVNEPHIDFSPSFQHYWELIHGGFMEIIKSAEKLLRVEFYIFPDIENLYLRTVNPNEPLVTNLIDKAKDIFHKNIEIESINDLWKEIASLHVTVPLSMFCLDAGKLNADLCDRAQRLGEKIIMFELEENRELNKGICQKYEGITKTIRSNPETTVELVSLNQYLKETSEVTIHKLMDEINEAKHRLIFLLDYATLPSDDLRLNTQVFRWPDMILIQLEHTKTHMATVREQAKDRLQTRISDFKQRLQDVEKEIRAFKKKEGMNLEEIKNNVRYLTQITANLEAAVTELEDINNEQTLLELEQSQFPVLQTLIADKQPYEQLWTTALNFQNMSEEWMDGPFLQLDAEKISDHLDMMWRTTHKLTKSFSSLPGPCLVAKSFKSKINEFKKHLPILATICNPGIKDRHWEAHWEDKLLGMQDILDSMLKCQATWLYLEPIFSSEDIIAQMPEEGRKFAIVDSYWKDIMATAVKDTHVLVATSQPNMLERLQESNEFLDAIQKGLNIYLEKKRLYFPRFFFLSNDELLEILSQTKDPLCVQPHLKKCFEGIAKLEFTKDTEIIGMISSEKETVSFIEKLYPAQANGMVEKWLLQVEKLMLRSVRHVIHEGLMQYAEAYVEKCNAQISDIVELVRGKLPGGARMTLGALTVIDVHARDVVAKLAEDRISSLNDFAWLSQLRYYWEDGEVMLRMITTCLKYGYEYLGNSPRLVITPLTDRCYRTLMGALKLNLGGAPEGPAGTGKTETTKDLAKALAKQCVVFNCSDGLDYKAMSKFFKGLAQSGAWACFDEFNRIEVEVLSVVAQQILCIQQAIAKDLKTFLFEGTELSLNPTCSVFITMNPGYAGRAELPDNLKALFRTVAMMVPDYGLIGEISLYSMGFIESRSLAQKIVATYRLCSEQLSSQHHYDYGMRAVKSVLTAAGNLKLKYPEENESVLLLRALLDVNMAKFLAQDVPLFQGIISDLFPGVVLPKPDYDLLLKALNDNIAKLNLQSVPWFIGKIIQVYEMMLVRHGFMIVGDPLGGKTSAYKVLAAALGDLYEAKLMEEFAVDYCIINPKAITMGQLYGCFDPVSHEWSDGVLATSYRNQAISTSENRQWIIFDGPIDAVWIENMNTVLDDNKKLCLMSGEIIQMSSKMSLIFETADLEQASPATVNEISASGADGTQMSSQQITMWLQGLFLFAVVWTLGGTITGDCRKKFDVFYRYLIMGMNDEHPRPKTIKLKKENIFPERGTVYDYYFHKDGQGQWNIWTDSISNEENVIPAAANVSDLIIPTMETARQLFFLRTYLAHEIPMLFVGPTGTGKSVINKSFLVKLPKEQYTPNCINFSARTSANQTQDIVMAKLDRRRKGMYGPPVGKKCIIYVDDLNMPAKEIYGAQPPIELLRQWIDHRHWYDKKDTSRLNVVDVLFLSAMGPPGGGKNDISSRFTRHLNILSIDSFDDETLTKIFSSIADWHFNKGFDASFYRLGKIMVQATMAVYKDTVDSFLPTPSKSHYIFNLRDFARVIRGVLLAPHTHMQDGDKLIRLWIHEVYRVFYDRLIDEEDKETFFDIVQKRTSYFFKQSVEKLLSHLSTDNNLASESIRSLFFGDYAKPDADVKAYDEITDLCALQQVMEFYLDEFNNSSKTPMSLVMFKFAIEHISRICRVLKQDNGHLLLVGIGGSGRQSATKLATFINDYVLSQIELTKNYSLSEWRDDLKRIMLKAGIEGKNLVFLFNDSQIKDEAMLEDINMLLNTGDVPNIFAADERADIIDKVQGIARLEGKKIDATPLSMYNFFIDRVKANLHIVLAMSPIGDAFRNRLRMFPSLINCCTIDWFHAWPNDALEMVAYKFLEDVEMDSNIRLEVVEMCKTFQTSVREMSERYFSRLRRHNYVTPTSYLELILTFKTLLNLKRNEVDTARSRYNVGLQKLEFAASQVSVMQEELTALQPELIQTSADTDKMMVKIEAETVEVDAKKELVSADEKVANEAAAAAQAIKEECEGDLREAMPPMMAALAALDTLKPSDITVVKAMQNPPGLVKLVMESICIMKGIKPERKPDPSGSGKMIEDYWGPSKKLLGDLKFLESLKAYDKDNIPPQNIKKIRDKFVDNPEFQPSIIKNVSSACEGLCKWVRAMEVYERVAKVVAPKKEKLKLAEEELDVQMKMLSVKRAELKEVVDRLQSLNDDFAAMINKKEELEDNIDLCSQKLIRAEKLIGGLGGEKDRWTEAARQLGIRYTNLTGDILLSSGTVSYLGAFPVDYRIECQEQWHVLCQEKKIPCSEDLTLSNTLGNQVSIRAWQIAGLPVDSFSTDNGIIVFNSRRWPLMIDPQGQANKWIKNMEKANKLAVIKMSDGNYVRVLENCIQSGTPVLLENVGEELDPVLEPVLLKQTFKQQGVEYMKIGENIVEYSKDFLFYMTTGLRNPHYLPEVAVKVCLLNFMITPQGLQDQLLGLVAAKEKPELEEKKNQLILESAANNKQLKEIEDKILQVLSSSQGNILEDETAIEILSSSKVLSQGISEKQKIASVTEKEIDDTRMGYRPVAEHSSIMFFCISELANIEPMYQYSLTWFIYLYLYSIAQSLKSDDIEERINNIVEHFTLSIYKNVCRSLFEKDKLLFSLLLTVGIMQGKGRVDDQVWRFLLTGGIALDNPNPNPAPEWLSEKSWSEIVRASKLPNLDGFFEHVQNNVFKWKELYDSGKPHKDQLPDQWSGLVGMDRLVVIRCFRPDKMVPAVQDFIVDNMGQAYIEPPTFDLAEIYSDSNCCSPLIFVLSPGSDPTAGE</sequence>
<dbReference type="Pfam" id="PF08393">
    <property type="entry name" value="DHC_N2"/>
    <property type="match status" value="2"/>
</dbReference>
<keyword evidence="11" id="KW-0206">Cytoskeleton</keyword>
<evidence type="ECO:0000256" key="10">
    <source>
        <dbReference type="ARBA" id="ARBA00023175"/>
    </source>
</evidence>
<dbReference type="Gene3D" id="1.20.58.1120">
    <property type="match status" value="1"/>
</dbReference>
<dbReference type="InterPro" id="IPR013602">
    <property type="entry name" value="Dynein_heavy_linker"/>
</dbReference>
<evidence type="ECO:0000313" key="16">
    <source>
        <dbReference type="Proteomes" id="UP000314294"/>
    </source>
</evidence>
<dbReference type="InterPro" id="IPR024743">
    <property type="entry name" value="Dynein_HC_stalk"/>
</dbReference>
<dbReference type="Pfam" id="PF12780">
    <property type="entry name" value="AAA_8"/>
    <property type="match status" value="1"/>
</dbReference>
<keyword evidence="9" id="KW-0969">Cilium</keyword>
<evidence type="ECO:0000256" key="7">
    <source>
        <dbReference type="ARBA" id="ARBA00023017"/>
    </source>
</evidence>
<dbReference type="OrthoDB" id="5593012at2759"/>
<evidence type="ECO:0000313" key="15">
    <source>
        <dbReference type="EMBL" id="TNN88162.1"/>
    </source>
</evidence>
<dbReference type="FunFam" id="1.20.920.20:FF:000006">
    <property type="entry name" value="Dynein, axonemal, heavy chain 6"/>
    <property type="match status" value="1"/>
</dbReference>
<dbReference type="Pfam" id="PF17852">
    <property type="entry name" value="Dynein_AAA_lid"/>
    <property type="match status" value="1"/>
</dbReference>
<name>A0A4Z2JFW5_9TELE</name>
<gene>
    <name evidence="15" type="primary">DNAH3_0</name>
    <name evidence="15" type="ORF">EYF80_001743</name>
</gene>
<accession>A0A4Z2JFW5</accession>
<dbReference type="Pfam" id="PF12774">
    <property type="entry name" value="AAA_6"/>
    <property type="match status" value="1"/>
</dbReference>
<feature type="coiled-coil region" evidence="13">
    <location>
        <begin position="2348"/>
        <end position="2399"/>
    </location>
</feature>
<dbReference type="InterPro" id="IPR041466">
    <property type="entry name" value="Dynein_AAA5_ext"/>
</dbReference>
<keyword evidence="7" id="KW-0243">Dynein</keyword>
<keyword evidence="6" id="KW-0067">ATP-binding</keyword>
<evidence type="ECO:0000256" key="2">
    <source>
        <dbReference type="ARBA" id="ARBA00008887"/>
    </source>
</evidence>
<dbReference type="FunFam" id="3.20.180.20:FF:000003">
    <property type="entry name" value="Dynein heavy chain 12, axonemal"/>
    <property type="match status" value="1"/>
</dbReference>
<dbReference type="InterPro" id="IPR035706">
    <property type="entry name" value="AAA_9"/>
</dbReference>
<dbReference type="InterPro" id="IPR024317">
    <property type="entry name" value="Dynein_heavy_chain_D4_dom"/>
</dbReference>
<comment type="similarity">
    <text evidence="2">Belongs to the dynein heavy chain family.</text>
</comment>
<evidence type="ECO:0000256" key="13">
    <source>
        <dbReference type="SAM" id="Coils"/>
    </source>
</evidence>
<evidence type="ECO:0000259" key="14">
    <source>
        <dbReference type="SMART" id="SM00382"/>
    </source>
</evidence>
<dbReference type="Pfam" id="PF12781">
    <property type="entry name" value="AAA_9"/>
    <property type="match status" value="1"/>
</dbReference>
<dbReference type="SMART" id="SM00382">
    <property type="entry name" value="AAA"/>
    <property type="match status" value="2"/>
</dbReference>
<dbReference type="GO" id="GO:0007018">
    <property type="term" value="P:microtubule-based movement"/>
    <property type="evidence" value="ECO:0007669"/>
    <property type="project" value="InterPro"/>
</dbReference>
<dbReference type="Gene3D" id="1.20.920.30">
    <property type="match status" value="1"/>
</dbReference>
<dbReference type="Proteomes" id="UP000314294">
    <property type="component" value="Unassembled WGS sequence"/>
</dbReference>
<keyword evidence="10" id="KW-0505">Motor protein</keyword>
<dbReference type="PANTHER" id="PTHR22878">
    <property type="entry name" value="DYNEIN HEAVY CHAIN 6, AXONEMAL-LIKE-RELATED"/>
    <property type="match status" value="1"/>
</dbReference>
<evidence type="ECO:0000256" key="9">
    <source>
        <dbReference type="ARBA" id="ARBA00023069"/>
    </source>
</evidence>
<reference evidence="15 16" key="1">
    <citation type="submission" date="2019-03" db="EMBL/GenBank/DDBJ databases">
        <title>First draft genome of Liparis tanakae, snailfish: a comprehensive survey of snailfish specific genes.</title>
        <authorList>
            <person name="Kim W."/>
            <person name="Song I."/>
            <person name="Jeong J.-H."/>
            <person name="Kim D."/>
            <person name="Kim S."/>
            <person name="Ryu S."/>
            <person name="Song J.Y."/>
            <person name="Lee S.K."/>
        </authorList>
    </citation>
    <scope>NUCLEOTIDE SEQUENCE [LARGE SCALE GENOMIC DNA]</scope>
    <source>
        <tissue evidence="15">Muscle</tissue>
    </source>
</reference>
<keyword evidence="12" id="KW-0966">Cell projection</keyword>
<evidence type="ECO:0000256" key="8">
    <source>
        <dbReference type="ARBA" id="ARBA00023054"/>
    </source>
</evidence>
<dbReference type="InterPro" id="IPR026983">
    <property type="entry name" value="DHC"/>
</dbReference>
<dbReference type="Pfam" id="PF17857">
    <property type="entry name" value="AAA_lid_1"/>
    <property type="match status" value="1"/>
</dbReference>
<dbReference type="GO" id="GO:0051959">
    <property type="term" value="F:dynein light intermediate chain binding"/>
    <property type="evidence" value="ECO:0007669"/>
    <property type="project" value="InterPro"/>
</dbReference>
<dbReference type="SUPFAM" id="SSF52540">
    <property type="entry name" value="P-loop containing nucleoside triphosphate hydrolases"/>
    <property type="match status" value="4"/>
</dbReference>
<feature type="domain" description="AAA+ ATPase" evidence="14">
    <location>
        <begin position="934"/>
        <end position="1073"/>
    </location>
</feature>
<dbReference type="InterPro" id="IPR043157">
    <property type="entry name" value="Dynein_AAA1S"/>
</dbReference>
<dbReference type="Gene3D" id="6.10.140.1060">
    <property type="match status" value="1"/>
</dbReference>
<dbReference type="FunFam" id="1.20.58.1120:FF:000001">
    <property type="entry name" value="dynein heavy chain 2, axonemal"/>
    <property type="match status" value="1"/>
</dbReference>